<keyword evidence="4" id="KW-0233">DNA recombination</keyword>
<comment type="caution">
    <text evidence="8">The sequence shown here is derived from an EMBL/GenBank/DDBJ whole genome shotgun (WGS) entry which is preliminary data.</text>
</comment>
<evidence type="ECO:0000259" key="6">
    <source>
        <dbReference type="PROSITE" id="PS51898"/>
    </source>
</evidence>
<protein>
    <submittedName>
        <fullName evidence="8">Tyrosine-type recombinase/integrase</fullName>
    </submittedName>
</protein>
<dbReference type="EMBL" id="JACOOA010000002">
    <property type="protein sequence ID" value="MBC5583729.1"/>
    <property type="molecule type" value="Genomic_DNA"/>
</dbReference>
<dbReference type="CDD" id="cd00397">
    <property type="entry name" value="DNA_BRE_C"/>
    <property type="match status" value="1"/>
</dbReference>
<comment type="similarity">
    <text evidence="1">Belongs to the 'phage' integrase family.</text>
</comment>
<dbReference type="InterPro" id="IPR002104">
    <property type="entry name" value="Integrase_catalytic"/>
</dbReference>
<dbReference type="Proteomes" id="UP000622448">
    <property type="component" value="Unassembled WGS sequence"/>
</dbReference>
<evidence type="ECO:0000256" key="5">
    <source>
        <dbReference type="PROSITE-ProRule" id="PRU01248"/>
    </source>
</evidence>
<dbReference type="Pfam" id="PF00589">
    <property type="entry name" value="Phage_integrase"/>
    <property type="match status" value="1"/>
</dbReference>
<dbReference type="InterPro" id="IPR013762">
    <property type="entry name" value="Integrase-like_cat_sf"/>
</dbReference>
<dbReference type="SUPFAM" id="SSF56349">
    <property type="entry name" value="DNA breaking-rejoining enzymes"/>
    <property type="match status" value="1"/>
</dbReference>
<dbReference type="RefSeq" id="WP_186938311.1">
    <property type="nucleotide sequence ID" value="NZ_JACOOA010000002.1"/>
</dbReference>
<dbReference type="PROSITE" id="PS51898">
    <property type="entry name" value="TYR_RECOMBINASE"/>
    <property type="match status" value="1"/>
</dbReference>
<evidence type="ECO:0000256" key="3">
    <source>
        <dbReference type="ARBA" id="ARBA00023125"/>
    </source>
</evidence>
<evidence type="ECO:0000256" key="2">
    <source>
        <dbReference type="ARBA" id="ARBA00022908"/>
    </source>
</evidence>
<feature type="domain" description="Tyr recombinase" evidence="6">
    <location>
        <begin position="109"/>
        <end position="291"/>
    </location>
</feature>
<evidence type="ECO:0000313" key="8">
    <source>
        <dbReference type="EMBL" id="MBC5583729.1"/>
    </source>
</evidence>
<dbReference type="InterPro" id="IPR044068">
    <property type="entry name" value="CB"/>
</dbReference>
<evidence type="ECO:0000256" key="1">
    <source>
        <dbReference type="ARBA" id="ARBA00008857"/>
    </source>
</evidence>
<dbReference type="Pfam" id="PF13495">
    <property type="entry name" value="Phage_int_SAM_4"/>
    <property type="match status" value="1"/>
</dbReference>
<evidence type="ECO:0000256" key="4">
    <source>
        <dbReference type="ARBA" id="ARBA00023172"/>
    </source>
</evidence>
<dbReference type="PANTHER" id="PTHR30349:SF64">
    <property type="entry name" value="PROPHAGE INTEGRASE INTD-RELATED"/>
    <property type="match status" value="1"/>
</dbReference>
<keyword evidence="2" id="KW-0229">DNA integration</keyword>
<dbReference type="InterPro" id="IPR004107">
    <property type="entry name" value="Integrase_SAM-like_N"/>
</dbReference>
<organism evidence="8 9">
    <name type="scientific">Eggerthella hominis</name>
    <dbReference type="NCBI Taxonomy" id="2763043"/>
    <lineage>
        <taxon>Bacteria</taxon>
        <taxon>Bacillati</taxon>
        <taxon>Actinomycetota</taxon>
        <taxon>Coriobacteriia</taxon>
        <taxon>Eggerthellales</taxon>
        <taxon>Eggerthellaceae</taxon>
        <taxon>Eggerthella</taxon>
    </lineage>
</organism>
<accession>A0ABR7BQ42</accession>
<dbReference type="Gene3D" id="1.10.150.130">
    <property type="match status" value="1"/>
</dbReference>
<name>A0ABR7BQ42_9ACTN</name>
<reference evidence="8 9" key="1">
    <citation type="submission" date="2020-08" db="EMBL/GenBank/DDBJ databases">
        <title>Genome public.</title>
        <authorList>
            <person name="Liu C."/>
            <person name="Sun Q."/>
        </authorList>
    </citation>
    <scope>NUCLEOTIDE SEQUENCE [LARGE SCALE GENOMIC DNA]</scope>
    <source>
        <strain evidence="8 9">NSJ-70</strain>
    </source>
</reference>
<dbReference type="InterPro" id="IPR050090">
    <property type="entry name" value="Tyrosine_recombinase_XerCD"/>
</dbReference>
<dbReference type="InterPro" id="IPR011010">
    <property type="entry name" value="DNA_brk_join_enz"/>
</dbReference>
<evidence type="ECO:0000259" key="7">
    <source>
        <dbReference type="PROSITE" id="PS51900"/>
    </source>
</evidence>
<sequence length="299" mass="34575">MKISEAVEDYVLEIEIRKYAERTVATYRDKIRCFGRFCEDEIGIHELREVTSSHVKRYTQYMLKRGCKGSYINSCLKSIKSWMAYSYEEHGEGFDASRGGIRWVKEDRPRIPIYTPKDVRKMLGNCKGRRFTDIRDAAIITMLFETGIRSNELCSIRPSDIQESFIVIAYAKGGKHRAVPITPILKKAMLRFERARESYFSCRRNEPFYFLSFTGKRLTHSGMQHILNKRSEGITGARCSPHTCRHFYAQQQLKNKMDVYSLSRLLGHESVSITTAYLRSLGDADIVEMARQSSVLTSL</sequence>
<dbReference type="Gene3D" id="1.10.443.10">
    <property type="entry name" value="Intergrase catalytic core"/>
    <property type="match status" value="1"/>
</dbReference>
<keyword evidence="9" id="KW-1185">Reference proteome</keyword>
<dbReference type="InterPro" id="IPR010998">
    <property type="entry name" value="Integrase_recombinase_N"/>
</dbReference>
<dbReference type="PROSITE" id="PS51900">
    <property type="entry name" value="CB"/>
    <property type="match status" value="1"/>
</dbReference>
<proteinExistence type="inferred from homology"/>
<feature type="domain" description="Core-binding (CB)" evidence="7">
    <location>
        <begin position="1"/>
        <end position="87"/>
    </location>
</feature>
<dbReference type="PANTHER" id="PTHR30349">
    <property type="entry name" value="PHAGE INTEGRASE-RELATED"/>
    <property type="match status" value="1"/>
</dbReference>
<gene>
    <name evidence="8" type="ORF">H8S61_05925</name>
</gene>
<keyword evidence="3 5" id="KW-0238">DNA-binding</keyword>
<evidence type="ECO:0000313" key="9">
    <source>
        <dbReference type="Proteomes" id="UP000622448"/>
    </source>
</evidence>